<dbReference type="OrthoDB" id="196847at2759"/>
<evidence type="ECO:0000256" key="9">
    <source>
        <dbReference type="ARBA" id="ARBA00022840"/>
    </source>
</evidence>
<feature type="domain" description="Biotin carboxylation" evidence="21">
    <location>
        <begin position="43"/>
        <end position="493"/>
    </location>
</feature>
<comment type="caution">
    <text evidence="23">The sequence shown here is derived from an EMBL/GenBank/DDBJ whole genome shotgun (WGS) entry which is preliminary data.</text>
</comment>
<evidence type="ECO:0000256" key="12">
    <source>
        <dbReference type="ARBA" id="ARBA00049382"/>
    </source>
</evidence>
<dbReference type="PANTHER" id="PTHR43778:SF2">
    <property type="entry name" value="PYRUVATE CARBOXYLASE, MITOCHONDRIAL"/>
    <property type="match status" value="1"/>
</dbReference>
<evidence type="ECO:0000256" key="16">
    <source>
        <dbReference type="PIRSR" id="PIRSR001594-3"/>
    </source>
</evidence>
<evidence type="ECO:0000256" key="6">
    <source>
        <dbReference type="ARBA" id="ARBA00022598"/>
    </source>
</evidence>
<dbReference type="PROSITE" id="PS50979">
    <property type="entry name" value="BC"/>
    <property type="match status" value="1"/>
</dbReference>
<evidence type="ECO:0000259" key="19">
    <source>
        <dbReference type="PROSITE" id="PS50968"/>
    </source>
</evidence>
<reference evidence="23" key="2">
    <citation type="submission" date="2020-11" db="EMBL/GenBank/DDBJ databases">
        <authorList>
            <consortium name="DOE Joint Genome Institute"/>
            <person name="Kuo A."/>
            <person name="Miyauchi S."/>
            <person name="Kiss E."/>
            <person name="Drula E."/>
            <person name="Kohler A."/>
            <person name="Sanchez-Garcia M."/>
            <person name="Andreopoulos B."/>
            <person name="Barry K.W."/>
            <person name="Bonito G."/>
            <person name="Buee M."/>
            <person name="Carver A."/>
            <person name="Chen C."/>
            <person name="Cichocki N."/>
            <person name="Clum A."/>
            <person name="Culley D."/>
            <person name="Crous P.W."/>
            <person name="Fauchery L."/>
            <person name="Girlanda M."/>
            <person name="Hayes R."/>
            <person name="Keri Z."/>
            <person name="Labutti K."/>
            <person name="Lipzen A."/>
            <person name="Lombard V."/>
            <person name="Magnuson J."/>
            <person name="Maillard F."/>
            <person name="Morin E."/>
            <person name="Murat C."/>
            <person name="Nolan M."/>
            <person name="Ohm R."/>
            <person name="Pangilinan J."/>
            <person name="Pereira M."/>
            <person name="Perotto S."/>
            <person name="Peter M."/>
            <person name="Riley R."/>
            <person name="Sitrit Y."/>
            <person name="Stielow B."/>
            <person name="Szollosi G."/>
            <person name="Zifcakova L."/>
            <person name="Stursova M."/>
            <person name="Spatafora J.W."/>
            <person name="Tedersoo L."/>
            <person name="Vaario L.-M."/>
            <person name="Yamada A."/>
            <person name="Yan M."/>
            <person name="Wang P."/>
            <person name="Xu J."/>
            <person name="Bruns T."/>
            <person name="Baldrian P."/>
            <person name="Vilgalys R."/>
            <person name="Henrissat B."/>
            <person name="Grigoriev I.V."/>
            <person name="Hibbett D."/>
            <person name="Nagy L.G."/>
            <person name="Martin F.M."/>
        </authorList>
    </citation>
    <scope>NUCLEOTIDE SEQUENCE</scope>
    <source>
        <strain evidence="23">UH-Tt-Lm1</strain>
    </source>
</reference>
<feature type="modified residue" description="N6-carboxylysine" evidence="17">
    <location>
        <position position="760"/>
    </location>
</feature>
<evidence type="ECO:0000313" key="23">
    <source>
        <dbReference type="EMBL" id="KAF9786491.1"/>
    </source>
</evidence>
<keyword evidence="8 13" id="KW-0547">Nucleotide-binding</keyword>
<comment type="catalytic activity">
    <reaction evidence="12 13">
        <text>hydrogencarbonate + pyruvate + ATP = oxaloacetate + ADP + phosphate + H(+)</text>
        <dbReference type="Rhea" id="RHEA:20844"/>
        <dbReference type="ChEBI" id="CHEBI:15361"/>
        <dbReference type="ChEBI" id="CHEBI:15378"/>
        <dbReference type="ChEBI" id="CHEBI:16452"/>
        <dbReference type="ChEBI" id="CHEBI:17544"/>
        <dbReference type="ChEBI" id="CHEBI:30616"/>
        <dbReference type="ChEBI" id="CHEBI:43474"/>
        <dbReference type="ChEBI" id="CHEBI:456216"/>
        <dbReference type="EC" id="6.4.1.1"/>
    </reaction>
</comment>
<comment type="cofactor">
    <cofactor evidence="1 13">
        <name>biotin</name>
        <dbReference type="ChEBI" id="CHEBI:57586"/>
    </cofactor>
</comment>
<comment type="function">
    <text evidence="13">Catalyzes a 2-step reaction, involving the ATP-dependent carboxylation of the covalently attached biotin in the first step and the transfer of the carboxyl group to pyruvate in the second.</text>
</comment>
<evidence type="ECO:0000256" key="11">
    <source>
        <dbReference type="ARBA" id="ARBA00023268"/>
    </source>
</evidence>
<feature type="binding site" description="via carbamate group" evidence="16">
    <location>
        <position position="760"/>
    </location>
    <ligand>
        <name>Mn(2+)</name>
        <dbReference type="ChEBI" id="CHEBI:29035"/>
    </ligand>
</feature>
<dbReference type="PANTHER" id="PTHR43778">
    <property type="entry name" value="PYRUVATE CARBOXYLASE"/>
    <property type="match status" value="1"/>
</dbReference>
<gene>
    <name evidence="23" type="ORF">BJ322DRAFT_1059918</name>
</gene>
<comment type="pathway">
    <text evidence="3">Carbohydrate biosynthesis; gluconeogenesis.</text>
</comment>
<evidence type="ECO:0000259" key="21">
    <source>
        <dbReference type="PROSITE" id="PS50979"/>
    </source>
</evidence>
<dbReference type="Gene3D" id="3.20.20.70">
    <property type="entry name" value="Aldolase class I"/>
    <property type="match status" value="1"/>
</dbReference>
<keyword evidence="10 13" id="KW-0092">Biotin</keyword>
<evidence type="ECO:0000256" key="4">
    <source>
        <dbReference type="ARBA" id="ARBA00013057"/>
    </source>
</evidence>
<dbReference type="Pfam" id="PF00364">
    <property type="entry name" value="Biotin_lipoyl"/>
    <property type="match status" value="1"/>
</dbReference>
<dbReference type="InterPro" id="IPR055268">
    <property type="entry name" value="PCB-like"/>
</dbReference>
<feature type="domain" description="Lipoyl-binding" evidence="19">
    <location>
        <begin position="1117"/>
        <end position="1195"/>
    </location>
</feature>
<dbReference type="Pfam" id="PF00682">
    <property type="entry name" value="HMGL-like"/>
    <property type="match status" value="1"/>
</dbReference>
<feature type="domain" description="ATP-grasp" evidence="20">
    <location>
        <begin position="163"/>
        <end position="360"/>
    </location>
</feature>
<dbReference type="CDD" id="cd06850">
    <property type="entry name" value="biotinyl_domain"/>
    <property type="match status" value="1"/>
</dbReference>
<evidence type="ECO:0000256" key="2">
    <source>
        <dbReference type="ARBA" id="ARBA00002380"/>
    </source>
</evidence>
<dbReference type="PROSITE" id="PS50991">
    <property type="entry name" value="PYR_CT"/>
    <property type="match status" value="1"/>
</dbReference>
<dbReference type="PROSITE" id="PS50975">
    <property type="entry name" value="ATP_GRASP"/>
    <property type="match status" value="1"/>
</dbReference>
<feature type="binding site" evidence="15">
    <location>
        <position position="925"/>
    </location>
    <ligand>
        <name>substrate</name>
    </ligand>
</feature>
<dbReference type="FunFam" id="3.40.50.20:FF:000010">
    <property type="entry name" value="Propionyl-CoA carboxylase subunit alpha"/>
    <property type="match status" value="1"/>
</dbReference>
<feature type="binding site" evidence="15">
    <location>
        <position position="278"/>
    </location>
    <ligand>
        <name>ATP</name>
        <dbReference type="ChEBI" id="CHEBI:30616"/>
    </ligand>
</feature>
<dbReference type="Pfam" id="PF00289">
    <property type="entry name" value="Biotin_carb_N"/>
    <property type="match status" value="1"/>
</dbReference>
<dbReference type="InterPro" id="IPR003379">
    <property type="entry name" value="Carboxylase_cons_dom"/>
</dbReference>
<keyword evidence="23" id="KW-0670">Pyruvate</keyword>
<evidence type="ECO:0000256" key="14">
    <source>
        <dbReference type="PIRSR" id="PIRSR001594-1"/>
    </source>
</evidence>
<dbReference type="InterPro" id="IPR005482">
    <property type="entry name" value="Biotin_COase_C"/>
</dbReference>
<feature type="region of interest" description="Disordered" evidence="18">
    <location>
        <begin position="1"/>
        <end position="24"/>
    </location>
</feature>
<dbReference type="InterPro" id="IPR011764">
    <property type="entry name" value="Biotin_carboxylation_dom"/>
</dbReference>
<dbReference type="FunFam" id="3.30.1490.20:FF:000018">
    <property type="entry name" value="Biotin carboxylase"/>
    <property type="match status" value="1"/>
</dbReference>
<sequence>MSSSQMLHPPRLAPIFATSPSAPGTPVHSIQTVRRKAAGHSGPLTKILVANRGEIAIRVFRTAHELAMHTVAIYSFEDRLSAHRQKADEAYQVGKGLTPVAAYLAQDDIIRIALEHGVDMIHPGYGFLSENAGFARKVEQAGLAFVGPSPEVIDSLGDKTKARDIAIKVGVPVVPGTPGPVAAYTEAETFIKEHGFPVIIKAAMGGGGRGMRVVREQSELQDAFQRAVSEAKAAFGDGTVFIERFLERPRHIEVQLLADAQGNTIHLFERDCSVQRRHQKVVEVAPATHLPEEVRQSILSDAIKLAKSVGYRNAGTAEFLVDQMGRHYFIEINPRIQVEHTITEEITGIDIVAAQIQIAAGATLPQLGLTQEAVSKRGFAIQCRVTTEDPATNFQPDMGKIEVYRSAGGNGVRLDASSGFAGAQITPHYDSLLVKVSVSGTTYEVARRKMLRALVEFRIRGVKTNIPFLFRLLTHDVFIGGKTWTTFIDDTPELFKLVQTQNRAQKLLGYLGDIAVNGSSIKGQSGEPGLKDEIVVPKFPNREDESGPPLDASFPCEVGWRNIIVQSGPEAFAKAVREYPGVLIMDTTWRDAHQSLLATRLRTIDMVNIAKETSYALSNAYSLECWGGATFDVAMRFLYEDPWERLRTLRKLVPNIPLQALVRGANGVGYTSYPDNAIYDFSKKAVENGLDIFRVFDSLNYIENMRLGIDAAKRAGGVVEAAVCYSGDIADPKKTKYTLQYYLDFVDELVAEGIHVLGIKDMAGLLKPQAAKMLISAIREKYPDLPIHVHSHDTAGISTATMLAAAAAGADVVDVAIDSMSGLTSQPPMGAITSALEQSGLGTGIRYTDIQALNLYWSQVRMLYGCFEANVRASDSSVFDHEMPGGQYTNLMFQASQLGLGTQWTEIKRKYIEANDLCGNIIKVTPSSKVVGDFAQWMTSNSLSKQDVLDRAEQLDFPSSIVEFFQGYLGQPAGGFPEPLRSHIIRNKPRVDGRPGASLEPLDFKKIKAELRSKFGKHITGNDVTSYVMYPKVFEEYQGFVQKYGDLSVVPTRYFLGRPEVGEEMHISIEEGKTLIIRLMAVGPVVEGKAQRDVWFEVNGEVRAVSVEDKNSAIETVSREKATSDPGSVGAAMSGVVVEVRVKEGQEIRKGDPLCVLSAMKMESVVTAPVSGHVKRVLVQEGDSLNQGDLVVEIVH</sequence>
<evidence type="ECO:0000256" key="8">
    <source>
        <dbReference type="ARBA" id="ARBA00022741"/>
    </source>
</evidence>
<keyword evidence="6 13" id="KW-0436">Ligase</keyword>
<evidence type="ECO:0000259" key="22">
    <source>
        <dbReference type="PROSITE" id="PS50991"/>
    </source>
</evidence>
<feature type="binding site" evidence="16">
    <location>
        <position position="591"/>
    </location>
    <ligand>
        <name>Mn(2+)</name>
        <dbReference type="ChEBI" id="CHEBI:29035"/>
    </ligand>
</feature>
<dbReference type="FunFam" id="2.40.50.100:FF:000003">
    <property type="entry name" value="Acetyl-CoA carboxylase biotin carboxyl carrier protein"/>
    <property type="match status" value="1"/>
</dbReference>
<dbReference type="SUPFAM" id="SSF51230">
    <property type="entry name" value="Single hybrid motif"/>
    <property type="match status" value="1"/>
</dbReference>
<dbReference type="PROSITE" id="PS00867">
    <property type="entry name" value="CPSASE_2"/>
    <property type="match status" value="1"/>
</dbReference>
<feature type="binding site" evidence="15">
    <location>
        <position position="243"/>
    </location>
    <ligand>
        <name>ATP</name>
        <dbReference type="ChEBI" id="CHEBI:30616"/>
    </ligand>
</feature>
<dbReference type="SUPFAM" id="SSF51569">
    <property type="entry name" value="Aldolase"/>
    <property type="match status" value="1"/>
</dbReference>
<protein>
    <recommendedName>
        <fullName evidence="4 13">Pyruvate carboxylase</fullName>
        <ecNumber evidence="4 13">6.4.1.1</ecNumber>
    </recommendedName>
</protein>
<dbReference type="SUPFAM" id="SSF56059">
    <property type="entry name" value="Glutathione synthetase ATP-binding domain-like"/>
    <property type="match status" value="1"/>
</dbReference>
<evidence type="ECO:0000313" key="24">
    <source>
        <dbReference type="Proteomes" id="UP000736335"/>
    </source>
</evidence>
<dbReference type="SUPFAM" id="SSF52440">
    <property type="entry name" value="PreATP-grasp domain"/>
    <property type="match status" value="1"/>
</dbReference>
<dbReference type="InterPro" id="IPR000891">
    <property type="entry name" value="PYR_CT"/>
</dbReference>
<evidence type="ECO:0000256" key="13">
    <source>
        <dbReference type="PIRNR" id="PIRNR001594"/>
    </source>
</evidence>
<name>A0A9P6HGC6_9AGAM</name>
<dbReference type="InterPro" id="IPR005930">
    <property type="entry name" value="Pyruv_COase"/>
</dbReference>
<reference evidence="23" key="1">
    <citation type="journal article" date="2020" name="Nat. Commun.">
        <title>Large-scale genome sequencing of mycorrhizal fungi provides insights into the early evolution of symbiotic traits.</title>
        <authorList>
            <person name="Miyauchi S."/>
            <person name="Kiss E."/>
            <person name="Kuo A."/>
            <person name="Drula E."/>
            <person name="Kohler A."/>
            <person name="Sanchez-Garcia M."/>
            <person name="Morin E."/>
            <person name="Andreopoulos B."/>
            <person name="Barry K.W."/>
            <person name="Bonito G."/>
            <person name="Buee M."/>
            <person name="Carver A."/>
            <person name="Chen C."/>
            <person name="Cichocki N."/>
            <person name="Clum A."/>
            <person name="Culley D."/>
            <person name="Crous P.W."/>
            <person name="Fauchery L."/>
            <person name="Girlanda M."/>
            <person name="Hayes R.D."/>
            <person name="Keri Z."/>
            <person name="LaButti K."/>
            <person name="Lipzen A."/>
            <person name="Lombard V."/>
            <person name="Magnuson J."/>
            <person name="Maillard F."/>
            <person name="Murat C."/>
            <person name="Nolan M."/>
            <person name="Ohm R.A."/>
            <person name="Pangilinan J."/>
            <person name="Pereira M.F."/>
            <person name="Perotto S."/>
            <person name="Peter M."/>
            <person name="Pfister S."/>
            <person name="Riley R."/>
            <person name="Sitrit Y."/>
            <person name="Stielow J.B."/>
            <person name="Szollosi G."/>
            <person name="Zifcakova L."/>
            <person name="Stursova M."/>
            <person name="Spatafora J.W."/>
            <person name="Tedersoo L."/>
            <person name="Vaario L.M."/>
            <person name="Yamada A."/>
            <person name="Yan M."/>
            <person name="Wang P."/>
            <person name="Xu J."/>
            <person name="Bruns T."/>
            <person name="Baldrian P."/>
            <person name="Vilgalys R."/>
            <person name="Dunand C."/>
            <person name="Henrissat B."/>
            <person name="Grigoriev I.V."/>
            <person name="Hibbett D."/>
            <person name="Nagy L.G."/>
            <person name="Martin F.M."/>
        </authorList>
    </citation>
    <scope>NUCLEOTIDE SEQUENCE</scope>
    <source>
        <strain evidence="23">UH-Tt-Lm1</strain>
    </source>
</reference>
<dbReference type="Pfam" id="PF02785">
    <property type="entry name" value="Biotin_carb_C"/>
    <property type="match status" value="1"/>
</dbReference>
<dbReference type="CDD" id="cd07937">
    <property type="entry name" value="DRE_TIM_PC_TC_5S"/>
    <property type="match status" value="1"/>
</dbReference>
<dbReference type="SUPFAM" id="SSF51246">
    <property type="entry name" value="Rudiment single hybrid motif"/>
    <property type="match status" value="1"/>
</dbReference>
<dbReference type="Proteomes" id="UP000736335">
    <property type="component" value="Unassembled WGS sequence"/>
</dbReference>
<dbReference type="InterPro" id="IPR001882">
    <property type="entry name" value="Biotin_BS"/>
</dbReference>
<keyword evidence="11" id="KW-0511">Multifunctional enzyme</keyword>
<dbReference type="FunFam" id="3.20.20.70:FF:000033">
    <property type="entry name" value="Pyruvate carboxylase"/>
    <property type="match status" value="1"/>
</dbReference>
<dbReference type="PROSITE" id="PS50968">
    <property type="entry name" value="BIOTINYL_LIPOYL"/>
    <property type="match status" value="1"/>
</dbReference>
<dbReference type="GO" id="GO:0005737">
    <property type="term" value="C:cytoplasm"/>
    <property type="evidence" value="ECO:0007669"/>
    <property type="project" value="TreeGrafter"/>
</dbReference>
<dbReference type="NCBIfam" id="TIGR01235">
    <property type="entry name" value="pyruv_carbox"/>
    <property type="match status" value="1"/>
</dbReference>
<dbReference type="SUPFAM" id="SSF89000">
    <property type="entry name" value="post-HMGL domain-like"/>
    <property type="match status" value="1"/>
</dbReference>
<dbReference type="PROSITE" id="PS00866">
    <property type="entry name" value="CPSASE_1"/>
    <property type="match status" value="1"/>
</dbReference>
<dbReference type="FunFam" id="3.30.470.20:FF:000012">
    <property type="entry name" value="Pyruvate carboxylase"/>
    <property type="match status" value="1"/>
</dbReference>
<organism evidence="23 24">
    <name type="scientific">Thelephora terrestris</name>
    <dbReference type="NCBI Taxonomy" id="56493"/>
    <lineage>
        <taxon>Eukaryota</taxon>
        <taxon>Fungi</taxon>
        <taxon>Dikarya</taxon>
        <taxon>Basidiomycota</taxon>
        <taxon>Agaricomycotina</taxon>
        <taxon>Agaricomycetes</taxon>
        <taxon>Thelephorales</taxon>
        <taxon>Thelephoraceae</taxon>
        <taxon>Thelephora</taxon>
    </lineage>
</organism>
<keyword evidence="9 13" id="KW-0067">ATP-binding</keyword>
<dbReference type="Gene3D" id="3.30.470.20">
    <property type="entry name" value="ATP-grasp fold, B domain"/>
    <property type="match status" value="1"/>
</dbReference>
<dbReference type="GO" id="GO:0046872">
    <property type="term" value="F:metal ion binding"/>
    <property type="evidence" value="ECO:0007669"/>
    <property type="project" value="UniProtKB-KW"/>
</dbReference>
<feature type="binding site" evidence="15">
    <location>
        <position position="663"/>
    </location>
    <ligand>
        <name>substrate</name>
    </ligand>
</feature>
<proteinExistence type="predicted"/>
<evidence type="ECO:0000256" key="10">
    <source>
        <dbReference type="ARBA" id="ARBA00023267"/>
    </source>
</evidence>
<dbReference type="PIRSF" id="PIRSF001594">
    <property type="entry name" value="Pyruv_carbox"/>
    <property type="match status" value="1"/>
</dbReference>
<accession>A0A9P6HGC6</accession>
<dbReference type="Pfam" id="PF02436">
    <property type="entry name" value="PYC_OADA"/>
    <property type="match status" value="1"/>
</dbReference>
<dbReference type="SMART" id="SM00878">
    <property type="entry name" value="Biotin_carb_C"/>
    <property type="match status" value="1"/>
</dbReference>
<dbReference type="InterPro" id="IPR000089">
    <property type="entry name" value="Biotin_lipoyl"/>
</dbReference>
<evidence type="ECO:0000256" key="5">
    <source>
        <dbReference type="ARBA" id="ARBA00022432"/>
    </source>
</evidence>
<keyword evidence="5" id="KW-0312">Gluconeogenesis</keyword>
<dbReference type="InterPro" id="IPR011054">
    <property type="entry name" value="Rudment_hybrid_motif"/>
</dbReference>
<evidence type="ECO:0000256" key="17">
    <source>
        <dbReference type="PIRSR" id="PIRSR001594-4"/>
    </source>
</evidence>
<dbReference type="InterPro" id="IPR005479">
    <property type="entry name" value="CPAse_ATP-bd"/>
</dbReference>
<keyword evidence="24" id="KW-1185">Reference proteome</keyword>
<dbReference type="GO" id="GO:0006094">
    <property type="term" value="P:gluconeogenesis"/>
    <property type="evidence" value="ECO:0007669"/>
    <property type="project" value="UniProtKB-KW"/>
</dbReference>
<dbReference type="InterPro" id="IPR011761">
    <property type="entry name" value="ATP-grasp"/>
</dbReference>
<dbReference type="AlphaFoldDB" id="A0A9P6HGC6"/>
<evidence type="ECO:0000259" key="20">
    <source>
        <dbReference type="PROSITE" id="PS50975"/>
    </source>
</evidence>
<dbReference type="PROSITE" id="PS00188">
    <property type="entry name" value="BIOTIN"/>
    <property type="match status" value="1"/>
</dbReference>
<evidence type="ECO:0000256" key="3">
    <source>
        <dbReference type="ARBA" id="ARBA00004742"/>
    </source>
</evidence>
<feature type="binding site" evidence="15">
    <location>
        <position position="159"/>
    </location>
    <ligand>
        <name>ATP</name>
        <dbReference type="ChEBI" id="CHEBI:30616"/>
    </ligand>
</feature>
<dbReference type="GO" id="GO:0004736">
    <property type="term" value="F:pyruvate carboxylase activity"/>
    <property type="evidence" value="ECO:0007669"/>
    <property type="project" value="UniProtKB-EC"/>
</dbReference>
<dbReference type="GO" id="GO:0005524">
    <property type="term" value="F:ATP binding"/>
    <property type="evidence" value="ECO:0007669"/>
    <property type="project" value="UniProtKB-UniRule"/>
</dbReference>
<dbReference type="Gene3D" id="2.40.50.100">
    <property type="match status" value="1"/>
</dbReference>
<dbReference type="InterPro" id="IPR011053">
    <property type="entry name" value="Single_hybrid_motif"/>
</dbReference>
<dbReference type="InterPro" id="IPR005481">
    <property type="entry name" value="BC-like_N"/>
</dbReference>
<dbReference type="EC" id="6.4.1.1" evidence="4 13"/>
<dbReference type="InterPro" id="IPR013785">
    <property type="entry name" value="Aldolase_TIM"/>
</dbReference>
<comment type="function">
    <text evidence="2">Pyruvate carboxylase catalyzes a 2-step reaction, involving the ATP-dependent carboxylation of the covalently attached biotin in the first step and the transfer of the carboxyl group to pyruvate in the second.</text>
</comment>
<feature type="binding site" evidence="16">
    <location>
        <position position="792"/>
    </location>
    <ligand>
        <name>Mn(2+)</name>
        <dbReference type="ChEBI" id="CHEBI:29035"/>
    </ligand>
</feature>
<feature type="modified residue" description="N6-biotinyllysine" evidence="17">
    <location>
        <position position="1161"/>
    </location>
</feature>
<dbReference type="InterPro" id="IPR016185">
    <property type="entry name" value="PreATP-grasp_dom_sf"/>
</dbReference>
<evidence type="ECO:0000256" key="1">
    <source>
        <dbReference type="ARBA" id="ARBA00001953"/>
    </source>
</evidence>
<keyword evidence="7 16" id="KW-0479">Metal-binding</keyword>
<dbReference type="NCBIfam" id="NF006761">
    <property type="entry name" value="PRK09282.1"/>
    <property type="match status" value="1"/>
</dbReference>
<evidence type="ECO:0000256" key="18">
    <source>
        <dbReference type="SAM" id="MobiDB-lite"/>
    </source>
</evidence>
<dbReference type="Pfam" id="PF02786">
    <property type="entry name" value="CPSase_L_D2"/>
    <property type="match status" value="1"/>
</dbReference>
<feature type="binding site" evidence="16">
    <location>
        <position position="790"/>
    </location>
    <ligand>
        <name>Mn(2+)</name>
        <dbReference type="ChEBI" id="CHEBI:29035"/>
    </ligand>
</feature>
<dbReference type="NCBIfam" id="NF009554">
    <property type="entry name" value="PRK12999.1"/>
    <property type="match status" value="1"/>
</dbReference>
<dbReference type="EMBL" id="WIUZ02000006">
    <property type="protein sequence ID" value="KAF9786491.1"/>
    <property type="molecule type" value="Genomic_DNA"/>
</dbReference>
<feature type="domain" description="Pyruvate carboxyltransferase" evidence="22">
    <location>
        <begin position="582"/>
        <end position="851"/>
    </location>
</feature>
<feature type="active site" evidence="14">
    <location>
        <position position="335"/>
    </location>
</feature>
<evidence type="ECO:0000256" key="15">
    <source>
        <dbReference type="PIRSR" id="PIRSR001594-2"/>
    </source>
</evidence>
<evidence type="ECO:0000256" key="7">
    <source>
        <dbReference type="ARBA" id="ARBA00022723"/>
    </source>
</evidence>